<protein>
    <submittedName>
        <fullName evidence="2">Ly6/neurotoxin 1</fullName>
    </submittedName>
</protein>
<evidence type="ECO:0000256" key="1">
    <source>
        <dbReference type="SAM" id="MobiDB-lite"/>
    </source>
</evidence>
<dbReference type="AlphaFoldDB" id="K7BPD0"/>
<dbReference type="EMBL" id="GABE01008220">
    <property type="protein sequence ID" value="JAA36519.1"/>
    <property type="molecule type" value="mRNA"/>
</dbReference>
<reference evidence="2" key="1">
    <citation type="submission" date="2012-10" db="EMBL/GenBank/DDBJ databases">
        <title>De novo assembly of the reference chimpanzee transcriptome from NextGen mRNA sequences.</title>
        <authorList>
            <person name="Maudhoo M.D."/>
            <person name="Meehan D.T."/>
            <person name="Norgren R.B.Jr."/>
        </authorList>
    </citation>
    <scope>NUCLEOTIDE SEQUENCE</scope>
    <source>
        <tissue evidence="2">Adipose stromal</tissue>
        <tissue evidence="4">Skeletal muscle</tissue>
        <tissue evidence="3">Skin</tissue>
    </source>
</reference>
<dbReference type="EMBL" id="GABD01001559">
    <property type="protein sequence ID" value="JAA31541.1"/>
    <property type="molecule type" value="mRNA"/>
</dbReference>
<feature type="compositionally biased region" description="Polar residues" evidence="1">
    <location>
        <begin position="122"/>
        <end position="132"/>
    </location>
</feature>
<keyword evidence="2" id="KW-0528">Neurotoxin</keyword>
<sequence length="140" mass="14123">MGAVAKPTFWEALGEAPASVCPGCAGAGGRRGMPAGGVVGRLLGGKAPPGLVTLPTEARSCQDRYGIRAVGGGPLAPAPVLGSLPGPSWSHPLQGRGRLCLSRPQGPRSHRSFFGSSKGCVSFQSNPLTFPTPSRGGHQA</sequence>
<organism evidence="2">
    <name type="scientific">Pan troglodytes</name>
    <name type="common">Chimpanzee</name>
    <dbReference type="NCBI Taxonomy" id="9598"/>
    <lineage>
        <taxon>Eukaryota</taxon>
        <taxon>Metazoa</taxon>
        <taxon>Chordata</taxon>
        <taxon>Craniata</taxon>
        <taxon>Vertebrata</taxon>
        <taxon>Euteleostomi</taxon>
        <taxon>Mammalia</taxon>
        <taxon>Eutheria</taxon>
        <taxon>Euarchontoglires</taxon>
        <taxon>Primates</taxon>
        <taxon>Haplorrhini</taxon>
        <taxon>Catarrhini</taxon>
        <taxon>Hominidae</taxon>
        <taxon>Pan</taxon>
    </lineage>
</organism>
<name>K7BPD0_PANTR</name>
<evidence type="ECO:0000313" key="3">
    <source>
        <dbReference type="EMBL" id="JAA31541.1"/>
    </source>
</evidence>
<keyword evidence="2" id="KW-0800">Toxin</keyword>
<proteinExistence type="evidence at transcript level"/>
<gene>
    <name evidence="2" type="primary">LYNX1</name>
</gene>
<feature type="region of interest" description="Disordered" evidence="1">
    <location>
        <begin position="102"/>
        <end position="140"/>
    </location>
</feature>
<evidence type="ECO:0000313" key="2">
    <source>
        <dbReference type="EMBL" id="JAA08527.1"/>
    </source>
</evidence>
<accession>K7BPD0</accession>
<dbReference type="EMBL" id="GABC01002811">
    <property type="protein sequence ID" value="JAA08527.1"/>
    <property type="molecule type" value="mRNA"/>
</dbReference>
<evidence type="ECO:0000313" key="4">
    <source>
        <dbReference type="EMBL" id="JAA36519.1"/>
    </source>
</evidence>